<evidence type="ECO:0000256" key="1">
    <source>
        <dbReference type="ARBA" id="ARBA00022475"/>
    </source>
</evidence>
<keyword evidence="6" id="KW-1278">Translocase</keyword>
<name>A0A940P5M5_9ENTE</name>
<keyword evidence="10" id="KW-1185">Reference proteome</keyword>
<dbReference type="EMBL" id="JAEEGA010000006">
    <property type="protein sequence ID" value="MBP1041465.1"/>
    <property type="molecule type" value="Genomic_DNA"/>
</dbReference>
<dbReference type="PANTHER" id="PTHR43423">
    <property type="entry name" value="ABC TRANSPORTER I FAMILY MEMBER 17"/>
    <property type="match status" value="1"/>
</dbReference>
<accession>A0A940P5M5</accession>
<evidence type="ECO:0000256" key="5">
    <source>
        <dbReference type="ARBA" id="ARBA00022840"/>
    </source>
</evidence>
<keyword evidence="4" id="KW-0547">Nucleotide-binding</keyword>
<proteinExistence type="predicted"/>
<dbReference type="AlphaFoldDB" id="A0A940P5M5"/>
<keyword evidence="1" id="KW-1003">Cell membrane</keyword>
<evidence type="ECO:0000256" key="7">
    <source>
        <dbReference type="ARBA" id="ARBA00023136"/>
    </source>
</evidence>
<dbReference type="GO" id="GO:0005524">
    <property type="term" value="F:ATP binding"/>
    <property type="evidence" value="ECO:0007669"/>
    <property type="project" value="UniProtKB-KW"/>
</dbReference>
<evidence type="ECO:0000256" key="2">
    <source>
        <dbReference type="ARBA" id="ARBA00022519"/>
    </source>
</evidence>
<keyword evidence="5 9" id="KW-0067">ATP-binding</keyword>
<feature type="domain" description="ABC transporter" evidence="8">
    <location>
        <begin position="5"/>
        <end position="214"/>
    </location>
</feature>
<keyword evidence="3" id="KW-0813">Transport</keyword>
<dbReference type="GO" id="GO:0016887">
    <property type="term" value="F:ATP hydrolysis activity"/>
    <property type="evidence" value="ECO:0007669"/>
    <property type="project" value="InterPro"/>
</dbReference>
<sequence length="214" mass="24046">MPHLFQVKDLAYEVADKEILKDIQLIVNQGEDVVISGPSGSGKSTLLKLLGSLLTPTAGQLTFEGRPIKDIEPTEYRKAVSYCFQNPQLFGETVKDNLVFPYEIRQQTFDEERSLLLLEQIGLSADFLTQPINGLSGGEKQRVGLIRHLQIMPKVLLLDEVTSALDRQSSLVVRAFLKKIQKDHQLTLIRVTHVQEEIEQATRLVKVVSGRIVE</sequence>
<dbReference type="Proteomes" id="UP000674938">
    <property type="component" value="Unassembled WGS sequence"/>
</dbReference>
<dbReference type="Gene3D" id="3.40.50.300">
    <property type="entry name" value="P-loop containing nucleotide triphosphate hydrolases"/>
    <property type="match status" value="1"/>
</dbReference>
<dbReference type="SMART" id="SM00382">
    <property type="entry name" value="AAA"/>
    <property type="match status" value="1"/>
</dbReference>
<dbReference type="PANTHER" id="PTHR43423:SF12">
    <property type="entry name" value="IRON EXPORT ATP-BINDING PROTEIN FETA-RELATED"/>
    <property type="match status" value="1"/>
</dbReference>
<dbReference type="RefSeq" id="WP_209527439.1">
    <property type="nucleotide sequence ID" value="NZ_JAEEGA010000006.1"/>
</dbReference>
<evidence type="ECO:0000259" key="8">
    <source>
        <dbReference type="PROSITE" id="PS50893"/>
    </source>
</evidence>
<evidence type="ECO:0000256" key="3">
    <source>
        <dbReference type="ARBA" id="ARBA00022592"/>
    </source>
</evidence>
<evidence type="ECO:0000313" key="10">
    <source>
        <dbReference type="Proteomes" id="UP000674938"/>
    </source>
</evidence>
<keyword evidence="2" id="KW-0997">Cell inner membrane</keyword>
<gene>
    <name evidence="9" type="ORF">I6N95_10650</name>
</gene>
<keyword evidence="3" id="KW-0592">Phosphate transport</keyword>
<dbReference type="InterPro" id="IPR027417">
    <property type="entry name" value="P-loop_NTPase"/>
</dbReference>
<reference evidence="9" key="1">
    <citation type="submission" date="2020-12" db="EMBL/GenBank/DDBJ databases">
        <title>Vagococcus allomyrinae sp. nov. and Enterococcus lavae sp. nov., isolated from the larvae of Allomyrina dichotoma.</title>
        <authorList>
            <person name="Lee S.D."/>
        </authorList>
    </citation>
    <scope>NUCLEOTIDE SEQUENCE</scope>
    <source>
        <strain evidence="9">BWB3-3</strain>
    </source>
</reference>
<comment type="caution">
    <text evidence="9">The sequence shown here is derived from an EMBL/GenBank/DDBJ whole genome shotgun (WGS) entry which is preliminary data.</text>
</comment>
<dbReference type="GO" id="GO:0006817">
    <property type="term" value="P:phosphate ion transport"/>
    <property type="evidence" value="ECO:0007669"/>
    <property type="project" value="UniProtKB-KW"/>
</dbReference>
<protein>
    <submittedName>
        <fullName evidence="9">ATP-binding cassette domain-containing protein</fullName>
    </submittedName>
</protein>
<evidence type="ECO:0000256" key="4">
    <source>
        <dbReference type="ARBA" id="ARBA00022741"/>
    </source>
</evidence>
<evidence type="ECO:0000313" key="9">
    <source>
        <dbReference type="EMBL" id="MBP1041465.1"/>
    </source>
</evidence>
<dbReference type="SUPFAM" id="SSF52540">
    <property type="entry name" value="P-loop containing nucleoside triphosphate hydrolases"/>
    <property type="match status" value="1"/>
</dbReference>
<organism evidence="9 10">
    <name type="scientific">Vagococcus allomyrinae</name>
    <dbReference type="NCBI Taxonomy" id="2794353"/>
    <lineage>
        <taxon>Bacteria</taxon>
        <taxon>Bacillati</taxon>
        <taxon>Bacillota</taxon>
        <taxon>Bacilli</taxon>
        <taxon>Lactobacillales</taxon>
        <taxon>Enterococcaceae</taxon>
        <taxon>Vagococcus</taxon>
    </lineage>
</organism>
<dbReference type="PROSITE" id="PS50893">
    <property type="entry name" value="ABC_TRANSPORTER_2"/>
    <property type="match status" value="1"/>
</dbReference>
<evidence type="ECO:0000256" key="6">
    <source>
        <dbReference type="ARBA" id="ARBA00022967"/>
    </source>
</evidence>
<dbReference type="Pfam" id="PF00005">
    <property type="entry name" value="ABC_tran"/>
    <property type="match status" value="1"/>
</dbReference>
<dbReference type="InterPro" id="IPR003439">
    <property type="entry name" value="ABC_transporter-like_ATP-bd"/>
</dbReference>
<keyword evidence="7" id="KW-0472">Membrane</keyword>
<dbReference type="InterPro" id="IPR003593">
    <property type="entry name" value="AAA+_ATPase"/>
</dbReference>